<dbReference type="InterPro" id="IPR021328">
    <property type="entry name" value="CotB-like"/>
</dbReference>
<dbReference type="EMBL" id="JBHLWN010000100">
    <property type="protein sequence ID" value="MFC0215593.1"/>
    <property type="molecule type" value="Genomic_DNA"/>
</dbReference>
<dbReference type="Pfam" id="PF11155">
    <property type="entry name" value="DUF2935"/>
    <property type="match status" value="2"/>
</dbReference>
<dbReference type="Gene3D" id="1.20.1260.120">
    <property type="entry name" value="Protein of unknown function DUF2935"/>
    <property type="match status" value="1"/>
</dbReference>
<keyword evidence="2" id="KW-1185">Reference proteome</keyword>
<comment type="caution">
    <text evidence="1">The sequence shown here is derived from an EMBL/GenBank/DDBJ whole genome shotgun (WGS) entry which is preliminary data.</text>
</comment>
<name>A0ABV6DSG5_9BACL</name>
<dbReference type="Proteomes" id="UP001589776">
    <property type="component" value="Unassembled WGS sequence"/>
</dbReference>
<sequence>MRITVLTPWEEHLFWIGILEDHAQFVLDHLGGEETTRAQQAEQFRTAFKALRRRLFSLDRTLPVNDPGLVQFAQEARSVAYAYYLFEGELQKNRIENTVTIQLTPAYFNGTLGENEEYLRILHSYGQGRDYQKLSLYRLLDMWLEDQLGHAVLLSDHLDPTELGYIDRSRRFIEAFQALALQETSQNRRNLNY</sequence>
<dbReference type="RefSeq" id="WP_377473046.1">
    <property type="nucleotide sequence ID" value="NZ_JBHLWN010000100.1"/>
</dbReference>
<evidence type="ECO:0000313" key="1">
    <source>
        <dbReference type="EMBL" id="MFC0215593.1"/>
    </source>
</evidence>
<gene>
    <name evidence="1" type="ORF">ACFFK0_24665</name>
</gene>
<protein>
    <submittedName>
        <fullName evidence="1">DUF2935 domain-containing protein</fullName>
    </submittedName>
</protein>
<accession>A0ABV6DSG5</accession>
<dbReference type="SUPFAM" id="SSF158430">
    <property type="entry name" value="Bacillus cereus metalloprotein-like"/>
    <property type="match status" value="2"/>
</dbReference>
<organism evidence="1 2">
    <name type="scientific">Paenibacillus chartarius</name>
    <dbReference type="NCBI Taxonomy" id="747481"/>
    <lineage>
        <taxon>Bacteria</taxon>
        <taxon>Bacillati</taxon>
        <taxon>Bacillota</taxon>
        <taxon>Bacilli</taxon>
        <taxon>Bacillales</taxon>
        <taxon>Paenibacillaceae</taxon>
        <taxon>Paenibacillus</taxon>
    </lineage>
</organism>
<evidence type="ECO:0000313" key="2">
    <source>
        <dbReference type="Proteomes" id="UP001589776"/>
    </source>
</evidence>
<reference evidence="1 2" key="1">
    <citation type="submission" date="2024-09" db="EMBL/GenBank/DDBJ databases">
        <authorList>
            <person name="Sun Q."/>
            <person name="Mori K."/>
        </authorList>
    </citation>
    <scope>NUCLEOTIDE SEQUENCE [LARGE SCALE GENOMIC DNA]</scope>
    <source>
        <strain evidence="1 2">CCM 7759</strain>
    </source>
</reference>
<proteinExistence type="predicted"/>